<dbReference type="GO" id="GO:0003676">
    <property type="term" value="F:nucleic acid binding"/>
    <property type="evidence" value="ECO:0007669"/>
    <property type="project" value="InterPro"/>
</dbReference>
<reference evidence="1 2" key="1">
    <citation type="journal article" date="2023" name="BMC Biol.">
        <title>The compact genome of the sponge Oopsacas minuta (Hexactinellida) is lacking key metazoan core genes.</title>
        <authorList>
            <person name="Santini S."/>
            <person name="Schenkelaars Q."/>
            <person name="Jourda C."/>
            <person name="Duchesne M."/>
            <person name="Belahbib H."/>
            <person name="Rocher C."/>
            <person name="Selva M."/>
            <person name="Riesgo A."/>
            <person name="Vervoort M."/>
            <person name="Leys S.P."/>
            <person name="Kodjabachian L."/>
            <person name="Le Bivic A."/>
            <person name="Borchiellini C."/>
            <person name="Claverie J.M."/>
            <person name="Renard E."/>
        </authorList>
    </citation>
    <scope>NUCLEOTIDE SEQUENCE [LARGE SCALE GENOMIC DNA]</scope>
    <source>
        <strain evidence="1">SPO-2</strain>
    </source>
</reference>
<sequence length="137" mass="15801">MSVMVWGCVSANARISLIFLPQGLKINSATYQELILEQEISVAGQNLFRNNTWIFQQDSAPAHASKSTQDWLRAKKIEFISKDEWPPSCPDLNPLDYSGWANLEARACAKPHKSLDSLKLFLQREWRKYHRMSCEMQ</sequence>
<dbReference type="PANTHER" id="PTHR46068">
    <property type="entry name" value="PROTEIN CBG27172"/>
    <property type="match status" value="1"/>
</dbReference>
<accession>A0AAV7JIZ2</accession>
<dbReference type="PANTHER" id="PTHR46068:SF1">
    <property type="entry name" value="TRANSPOSASE IS30-LIKE HTH DOMAIN-CONTAINING PROTEIN"/>
    <property type="match status" value="1"/>
</dbReference>
<dbReference type="Proteomes" id="UP001165289">
    <property type="component" value="Unassembled WGS sequence"/>
</dbReference>
<evidence type="ECO:0008006" key="3">
    <source>
        <dbReference type="Google" id="ProtNLM"/>
    </source>
</evidence>
<dbReference type="Gene3D" id="3.30.420.10">
    <property type="entry name" value="Ribonuclease H-like superfamily/Ribonuclease H"/>
    <property type="match status" value="1"/>
</dbReference>
<gene>
    <name evidence="1" type="ORF">LOD99_7128</name>
</gene>
<comment type="caution">
    <text evidence="1">The sequence shown here is derived from an EMBL/GenBank/DDBJ whole genome shotgun (WGS) entry which is preliminary data.</text>
</comment>
<keyword evidence="2" id="KW-1185">Reference proteome</keyword>
<evidence type="ECO:0000313" key="1">
    <source>
        <dbReference type="EMBL" id="KAI6648741.1"/>
    </source>
</evidence>
<dbReference type="AlphaFoldDB" id="A0AAV7JIZ2"/>
<proteinExistence type="predicted"/>
<dbReference type="InterPro" id="IPR036397">
    <property type="entry name" value="RNaseH_sf"/>
</dbReference>
<name>A0AAV7JIZ2_9METZ</name>
<evidence type="ECO:0000313" key="2">
    <source>
        <dbReference type="Proteomes" id="UP001165289"/>
    </source>
</evidence>
<protein>
    <recommendedName>
        <fullName evidence="3">Tc1-like transposase DDE domain-containing protein</fullName>
    </recommendedName>
</protein>
<dbReference type="EMBL" id="JAKMXF010000326">
    <property type="protein sequence ID" value="KAI6648741.1"/>
    <property type="molecule type" value="Genomic_DNA"/>
</dbReference>
<organism evidence="1 2">
    <name type="scientific">Oopsacas minuta</name>
    <dbReference type="NCBI Taxonomy" id="111878"/>
    <lineage>
        <taxon>Eukaryota</taxon>
        <taxon>Metazoa</taxon>
        <taxon>Porifera</taxon>
        <taxon>Hexactinellida</taxon>
        <taxon>Hexasterophora</taxon>
        <taxon>Lyssacinosida</taxon>
        <taxon>Leucopsacidae</taxon>
        <taxon>Oopsacas</taxon>
    </lineage>
</organism>